<comment type="similarity">
    <text evidence="1">Belongs to the short-chain dehydrogenases/reductases (SDR) family.</text>
</comment>
<dbReference type="PANTHER" id="PTHR43976">
    <property type="entry name" value="SHORT CHAIN DEHYDROGENASE"/>
    <property type="match status" value="1"/>
</dbReference>
<evidence type="ECO:0000313" key="5">
    <source>
        <dbReference type="Proteomes" id="UP000189580"/>
    </source>
</evidence>
<dbReference type="PANTHER" id="PTHR43976:SF16">
    <property type="entry name" value="SHORT-CHAIN DEHYDROGENASE_REDUCTASE FAMILY PROTEIN"/>
    <property type="match status" value="1"/>
</dbReference>
<dbReference type="EMBL" id="CP014503">
    <property type="protein sequence ID" value="ANB15803.1"/>
    <property type="molecule type" value="Genomic_DNA"/>
</dbReference>
<dbReference type="GO" id="GO:0016491">
    <property type="term" value="F:oxidoreductase activity"/>
    <property type="evidence" value="ECO:0007669"/>
    <property type="project" value="UniProtKB-KW"/>
</dbReference>
<dbReference type="OrthoDB" id="47007at2759"/>
<dbReference type="AlphaFoldDB" id="A0A167FWU6"/>
<name>A0A167FWU6_9ASCO</name>
<dbReference type="Proteomes" id="UP000189580">
    <property type="component" value="Chromosome b"/>
</dbReference>
<feature type="compositionally biased region" description="Polar residues" evidence="3">
    <location>
        <begin position="247"/>
        <end position="265"/>
    </location>
</feature>
<protein>
    <submittedName>
        <fullName evidence="4">Uncharacterized protein</fullName>
    </submittedName>
</protein>
<accession>A0A167FWU6</accession>
<evidence type="ECO:0000313" key="4">
    <source>
        <dbReference type="EMBL" id="ANB15803.1"/>
    </source>
</evidence>
<dbReference type="Pfam" id="PF00106">
    <property type="entry name" value="adh_short"/>
    <property type="match status" value="1"/>
</dbReference>
<dbReference type="KEGG" id="slb:AWJ20_3447"/>
<reference evidence="4 5" key="1">
    <citation type="submission" date="2016-02" db="EMBL/GenBank/DDBJ databases">
        <title>Complete genome sequence and transcriptome regulation of the pentose utilising yeast Sugiyamaella lignohabitans.</title>
        <authorList>
            <person name="Bellasio M."/>
            <person name="Peymann A."/>
            <person name="Valli M."/>
            <person name="Sipitzky M."/>
            <person name="Graf A."/>
            <person name="Sauer M."/>
            <person name="Marx H."/>
            <person name="Mattanovich D."/>
        </authorList>
    </citation>
    <scope>NUCLEOTIDE SEQUENCE [LARGE SCALE GENOMIC DNA]</scope>
    <source>
        <strain evidence="4 5">CBS 10342</strain>
    </source>
</reference>
<dbReference type="SUPFAM" id="SSF51735">
    <property type="entry name" value="NAD(P)-binding Rossmann-fold domains"/>
    <property type="match status" value="1"/>
</dbReference>
<dbReference type="InterPro" id="IPR002347">
    <property type="entry name" value="SDR_fam"/>
</dbReference>
<keyword evidence="2" id="KW-0560">Oxidoreductase</keyword>
<dbReference type="InterPro" id="IPR036291">
    <property type="entry name" value="NAD(P)-bd_dom_sf"/>
</dbReference>
<dbReference type="InterPro" id="IPR051911">
    <property type="entry name" value="SDR_oxidoreductase"/>
</dbReference>
<evidence type="ECO:0000256" key="1">
    <source>
        <dbReference type="ARBA" id="ARBA00006484"/>
    </source>
</evidence>
<dbReference type="GeneID" id="30035470"/>
<feature type="region of interest" description="Disordered" evidence="3">
    <location>
        <begin position="79"/>
        <end position="150"/>
    </location>
</feature>
<proteinExistence type="inferred from homology"/>
<dbReference type="Gene3D" id="3.40.50.720">
    <property type="entry name" value="NAD(P)-binding Rossmann-like Domain"/>
    <property type="match status" value="1"/>
</dbReference>
<evidence type="ECO:0000256" key="3">
    <source>
        <dbReference type="SAM" id="MobiDB-lite"/>
    </source>
</evidence>
<feature type="compositionally biased region" description="Basic and acidic residues" evidence="3">
    <location>
        <begin position="131"/>
        <end position="143"/>
    </location>
</feature>
<sequence length="399" mass="43568">MGHKVILPDTCEPLEWDSISGGSCPQLVFAVFGLFRYDKAGDKGVHSTRGEWLIVDEILSRGANVYVIQLAPRHNVRVIKSNTGDPKDSGSGPSNRGAAAEGGSSTISGVASNGAEGVSGIEVPGSVDDDHELHKEPNPEPRAIRYPKQWKKTRNPLNTPQAVADAIRECINHFGKVDVVVNWIDVGFDYGLFSDQMAGGKVPAPPTELNQQEEETELRKLMEQNTFTLFNIIKGTLPSLRKFASMANSRKSNHTENNGTSNRTNGKPKPSEPITVIPKIFSVSSSLGFIGGPGVNAYSTSRWAAEGMMETLNYEVHEQGIRTTTIDLGLHPLQTAQVNSLGNLVWDLAHCNNPPIRIALGRQATKTVKDKLRSVVEEVEDWKYLFEPAPRPKNKAIKA</sequence>
<evidence type="ECO:0000256" key="2">
    <source>
        <dbReference type="ARBA" id="ARBA00023002"/>
    </source>
</evidence>
<organism evidence="4 5">
    <name type="scientific">Sugiyamaella lignohabitans</name>
    <dbReference type="NCBI Taxonomy" id="796027"/>
    <lineage>
        <taxon>Eukaryota</taxon>
        <taxon>Fungi</taxon>
        <taxon>Dikarya</taxon>
        <taxon>Ascomycota</taxon>
        <taxon>Saccharomycotina</taxon>
        <taxon>Dipodascomycetes</taxon>
        <taxon>Dipodascales</taxon>
        <taxon>Trichomonascaceae</taxon>
        <taxon>Sugiyamaella</taxon>
    </lineage>
</organism>
<keyword evidence="5" id="KW-1185">Reference proteome</keyword>
<feature type="region of interest" description="Disordered" evidence="3">
    <location>
        <begin position="247"/>
        <end position="272"/>
    </location>
</feature>
<dbReference type="RefSeq" id="XP_018738280.1">
    <property type="nucleotide sequence ID" value="XM_018880463.1"/>
</dbReference>
<gene>
    <name evidence="4" type="ORF">AWJ20_3447</name>
</gene>